<dbReference type="PANTHER" id="PTHR33619:SF3">
    <property type="entry name" value="POLYSACCHARIDE EXPORT PROTEIN GFCE-RELATED"/>
    <property type="match status" value="1"/>
</dbReference>
<keyword evidence="5" id="KW-1185">Reference proteome</keyword>
<evidence type="ECO:0000259" key="3">
    <source>
        <dbReference type="Pfam" id="PF02563"/>
    </source>
</evidence>
<feature type="transmembrane region" description="Helical" evidence="2">
    <location>
        <begin position="242"/>
        <end position="261"/>
    </location>
</feature>
<evidence type="ECO:0000256" key="2">
    <source>
        <dbReference type="SAM" id="Phobius"/>
    </source>
</evidence>
<keyword evidence="2" id="KW-0812">Transmembrane</keyword>
<evidence type="ECO:0000256" key="1">
    <source>
        <dbReference type="ARBA" id="ARBA00022729"/>
    </source>
</evidence>
<gene>
    <name evidence="4" type="ORF">IC229_21885</name>
</gene>
<dbReference type="RefSeq" id="WP_190889163.1">
    <property type="nucleotide sequence ID" value="NZ_JACWZY010000021.1"/>
</dbReference>
<reference evidence="4" key="1">
    <citation type="submission" date="2020-09" db="EMBL/GenBank/DDBJ databases">
        <authorList>
            <person name="Kim M.K."/>
        </authorList>
    </citation>
    <scope>NUCLEOTIDE SEQUENCE</scope>
    <source>
        <strain evidence="4">BT702</strain>
    </source>
</reference>
<dbReference type="GO" id="GO:0015159">
    <property type="term" value="F:polysaccharide transmembrane transporter activity"/>
    <property type="evidence" value="ECO:0007669"/>
    <property type="project" value="InterPro"/>
</dbReference>
<sequence>MCSHVLLTGIFILFISSLIGCATSKQLGYFQEDGTNDNNKELDSIFAAVQNIPLSKGTILTIRVNSITPPNSATVNPFDPILIPGKVIDPPIITGFLINEEGNIALPLVGLIPAAGKTTAQLATDIRAKLRAHLLEPTVTVEFTTRISVLGEVNKPALFTLSSPILSLPQALGLAGDLTTYARRDNILVIRYNGPNNLIYQRIDLTKRSILHSPFYFLRAGDVVYVSPGKDRAASVDRAYRIIPIALSALTVIASVLSLALR</sequence>
<dbReference type="InterPro" id="IPR003715">
    <property type="entry name" value="Poly_export_N"/>
</dbReference>
<comment type="caution">
    <text evidence="4">The sequence shown here is derived from an EMBL/GenBank/DDBJ whole genome shotgun (WGS) entry which is preliminary data.</text>
</comment>
<dbReference type="Gene3D" id="3.10.560.10">
    <property type="entry name" value="Outer membrane lipoprotein wza domain like"/>
    <property type="match status" value="1"/>
</dbReference>
<dbReference type="Pfam" id="PF02563">
    <property type="entry name" value="Poly_export"/>
    <property type="match status" value="1"/>
</dbReference>
<dbReference type="InterPro" id="IPR049712">
    <property type="entry name" value="Poly_export"/>
</dbReference>
<evidence type="ECO:0000313" key="5">
    <source>
        <dbReference type="Proteomes" id="UP000598820"/>
    </source>
</evidence>
<dbReference type="PANTHER" id="PTHR33619">
    <property type="entry name" value="POLYSACCHARIDE EXPORT PROTEIN GFCE-RELATED"/>
    <property type="match status" value="1"/>
</dbReference>
<protein>
    <submittedName>
        <fullName evidence="4">Polysaccharide biosynthesis/export family protein</fullName>
    </submittedName>
</protein>
<dbReference type="EMBL" id="JACWZY010000021">
    <property type="protein sequence ID" value="MBD2703312.1"/>
    <property type="molecule type" value="Genomic_DNA"/>
</dbReference>
<keyword evidence="1" id="KW-0732">Signal</keyword>
<keyword evidence="2" id="KW-0472">Membrane</keyword>
<evidence type="ECO:0000313" key="4">
    <source>
        <dbReference type="EMBL" id="MBD2703312.1"/>
    </source>
</evidence>
<name>A0A926XYV3_9BACT</name>
<proteinExistence type="predicted"/>
<feature type="domain" description="Polysaccharide export protein N-terminal" evidence="3">
    <location>
        <begin position="53"/>
        <end position="143"/>
    </location>
</feature>
<accession>A0A926XYV3</accession>
<keyword evidence="2" id="KW-1133">Transmembrane helix</keyword>
<dbReference type="AlphaFoldDB" id="A0A926XYV3"/>
<dbReference type="Proteomes" id="UP000598820">
    <property type="component" value="Unassembled WGS sequence"/>
</dbReference>
<organism evidence="4 5">
    <name type="scientific">Spirosoma profusum</name>
    <dbReference type="NCBI Taxonomy" id="2771354"/>
    <lineage>
        <taxon>Bacteria</taxon>
        <taxon>Pseudomonadati</taxon>
        <taxon>Bacteroidota</taxon>
        <taxon>Cytophagia</taxon>
        <taxon>Cytophagales</taxon>
        <taxon>Cytophagaceae</taxon>
        <taxon>Spirosoma</taxon>
    </lineage>
</organism>